<dbReference type="RefSeq" id="WP_115828683.1">
    <property type="nucleotide sequence ID" value="NZ_QNUL01000001.1"/>
</dbReference>
<dbReference type="GO" id="GO:0005886">
    <property type="term" value="C:plasma membrane"/>
    <property type="evidence" value="ECO:0007669"/>
    <property type="project" value="UniProtKB-SubCell"/>
</dbReference>
<evidence type="ECO:0000259" key="8">
    <source>
        <dbReference type="Pfam" id="PF13567"/>
    </source>
</evidence>
<feature type="transmembrane region" description="Helical" evidence="6">
    <location>
        <begin position="455"/>
        <end position="473"/>
    </location>
</feature>
<evidence type="ECO:0000256" key="4">
    <source>
        <dbReference type="ARBA" id="ARBA00022989"/>
    </source>
</evidence>
<dbReference type="EMBL" id="QNUL01000001">
    <property type="protein sequence ID" value="REA64075.1"/>
    <property type="molecule type" value="Genomic_DNA"/>
</dbReference>
<accession>A0A3D8YHA9</accession>
<feature type="transmembrane region" description="Helical" evidence="6">
    <location>
        <begin position="514"/>
        <end position="533"/>
    </location>
</feature>
<evidence type="ECO:0000259" key="7">
    <source>
        <dbReference type="Pfam" id="PF03772"/>
    </source>
</evidence>
<proteinExistence type="predicted"/>
<evidence type="ECO:0000256" key="1">
    <source>
        <dbReference type="ARBA" id="ARBA00004651"/>
    </source>
</evidence>
<feature type="transmembrane region" description="Helical" evidence="6">
    <location>
        <begin position="7"/>
        <end position="25"/>
    </location>
</feature>
<protein>
    <submittedName>
        <fullName evidence="9">ComEC family competence protein</fullName>
    </submittedName>
</protein>
<keyword evidence="2" id="KW-1003">Cell membrane</keyword>
<dbReference type="AlphaFoldDB" id="A0A3D8YHA9"/>
<dbReference type="Proteomes" id="UP000256373">
    <property type="component" value="Unassembled WGS sequence"/>
</dbReference>
<keyword evidence="3 6" id="KW-0812">Transmembrane</keyword>
<keyword evidence="4 6" id="KW-1133">Transmembrane helix</keyword>
<comment type="subcellular location">
    <subcellularLocation>
        <location evidence="1">Cell membrane</location>
        <topology evidence="1">Multi-pass membrane protein</topology>
    </subcellularLocation>
</comment>
<feature type="domain" description="ComEC/Rec2-related protein" evidence="7">
    <location>
        <begin position="233"/>
        <end position="502"/>
    </location>
</feature>
<organism evidence="9 10">
    <name type="scientific">Dyadobacter luteus</name>
    <dbReference type="NCBI Taxonomy" id="2259619"/>
    <lineage>
        <taxon>Bacteria</taxon>
        <taxon>Pseudomonadati</taxon>
        <taxon>Bacteroidota</taxon>
        <taxon>Cytophagia</taxon>
        <taxon>Cytophagales</taxon>
        <taxon>Spirosomataceae</taxon>
        <taxon>Dyadobacter</taxon>
    </lineage>
</organism>
<feature type="transmembrane region" description="Helical" evidence="6">
    <location>
        <begin position="284"/>
        <end position="303"/>
    </location>
</feature>
<dbReference type="Pfam" id="PF03772">
    <property type="entry name" value="Competence"/>
    <property type="match status" value="1"/>
</dbReference>
<dbReference type="PANTHER" id="PTHR30619">
    <property type="entry name" value="DNA INTERNALIZATION/COMPETENCE PROTEIN COMEC/REC2"/>
    <property type="match status" value="1"/>
</dbReference>
<evidence type="ECO:0000256" key="5">
    <source>
        <dbReference type="ARBA" id="ARBA00023136"/>
    </source>
</evidence>
<evidence type="ECO:0000313" key="9">
    <source>
        <dbReference type="EMBL" id="REA64075.1"/>
    </source>
</evidence>
<evidence type="ECO:0000313" key="10">
    <source>
        <dbReference type="Proteomes" id="UP000256373"/>
    </source>
</evidence>
<feature type="transmembrane region" description="Helical" evidence="6">
    <location>
        <begin position="31"/>
        <end position="52"/>
    </location>
</feature>
<dbReference type="InterPro" id="IPR004477">
    <property type="entry name" value="ComEC_N"/>
</dbReference>
<dbReference type="PANTHER" id="PTHR30619:SF1">
    <property type="entry name" value="RECOMBINATION PROTEIN 2"/>
    <property type="match status" value="1"/>
</dbReference>
<evidence type="ECO:0000256" key="3">
    <source>
        <dbReference type="ARBA" id="ARBA00022692"/>
    </source>
</evidence>
<comment type="caution">
    <text evidence="9">The sequence shown here is derived from an EMBL/GenBank/DDBJ whole genome shotgun (WGS) entry which is preliminary data.</text>
</comment>
<dbReference type="Pfam" id="PF13567">
    <property type="entry name" value="DUF4131"/>
    <property type="match status" value="1"/>
</dbReference>
<feature type="domain" description="DUF4131" evidence="8">
    <location>
        <begin position="38"/>
        <end position="184"/>
    </location>
</feature>
<feature type="transmembrane region" description="Helical" evidence="6">
    <location>
        <begin position="249"/>
        <end position="272"/>
    </location>
</feature>
<sequence length="687" mass="78357">MLSRTPFVSPVLSFMTGVLLGEYFFRDSHLTLLILEVATCALLFALVTIVLLRRQAKGSLILLFFLLSGALAVSFQNDWLDQDQALFEKQDCEVYTAIISSLPEKRTKNFRYEIRIDQYKSGTNWNHCDIKALMTIPLDAVLVPQPGNRVLVIGSLDRPSQPLNPDEFNYPLYLRNKGIVWVDYLQNGTYQIIDSDNSLSQLRSWSFSMSGWADQVFRKQIKDDESYGLVKAMLLGRRDDLRSEQVDNYTISGTVHILSVSGMHVAIIFLVLSKLLGWVKKLPGGRLIYLLLIVASLGFYALVTGLPPSVQRATLMCVIFVIAETFSRKQQSVNTLAISALLILVFDPHALFDIGFQLSFLAMAGIFLFYKPIADIWQPTGRISAFLWEITVLSFAAQLATFPLSLYYFHQFPTYFWLVNPFVIFFTNILLPASMVLLLVSIIPIEWLQFLPEQAVYFSAYLTNISVAIPKYLPGYVLTNLHLDHLEVVMLYLLMLIVWYSLESRQLKILQYSLFLTVIFVMYSVSQSVQLFYSPAAIIHSIPRHSVVSFKNGDQLYVMSDSAFVNDKDAYNFRIANYAINHGVLNTVYLYQSDKLNDAAPAFLKCPYGELALWNGRLFTRGKFIRDSNIDYQVVTNGMPPNDISSQSLVMLGGEIRYKRADQWKEYLLANQIPFYDLSEKAYWVPE</sequence>
<feature type="transmembrane region" description="Helical" evidence="6">
    <location>
        <begin position="358"/>
        <end position="374"/>
    </location>
</feature>
<name>A0A3D8YHA9_9BACT</name>
<feature type="transmembrane region" description="Helical" evidence="6">
    <location>
        <begin position="59"/>
        <end position="76"/>
    </location>
</feature>
<keyword evidence="5 6" id="KW-0472">Membrane</keyword>
<dbReference type="InterPro" id="IPR052159">
    <property type="entry name" value="Competence_DNA_uptake"/>
</dbReference>
<dbReference type="InterPro" id="IPR025405">
    <property type="entry name" value="DUF4131"/>
</dbReference>
<feature type="transmembrane region" description="Helical" evidence="6">
    <location>
        <begin position="386"/>
        <end position="409"/>
    </location>
</feature>
<gene>
    <name evidence="9" type="ORF">DSL64_00495</name>
</gene>
<dbReference type="OrthoDB" id="9761531at2"/>
<feature type="transmembrane region" description="Helical" evidence="6">
    <location>
        <begin position="415"/>
        <end position="443"/>
    </location>
</feature>
<keyword evidence="10" id="KW-1185">Reference proteome</keyword>
<feature type="transmembrane region" description="Helical" evidence="6">
    <location>
        <begin position="485"/>
        <end position="502"/>
    </location>
</feature>
<reference evidence="9 10" key="1">
    <citation type="submission" date="2018-07" db="EMBL/GenBank/DDBJ databases">
        <title>Dyadobacter roseus sp. nov., isolated from rose rhizosphere soil.</title>
        <authorList>
            <person name="Chen L."/>
        </authorList>
    </citation>
    <scope>NUCLEOTIDE SEQUENCE [LARGE SCALE GENOMIC DNA]</scope>
    <source>
        <strain evidence="9 10">RS19</strain>
    </source>
</reference>
<dbReference type="NCBIfam" id="TIGR00360">
    <property type="entry name" value="ComEC_N-term"/>
    <property type="match status" value="1"/>
</dbReference>
<evidence type="ECO:0000256" key="6">
    <source>
        <dbReference type="SAM" id="Phobius"/>
    </source>
</evidence>
<evidence type="ECO:0000256" key="2">
    <source>
        <dbReference type="ARBA" id="ARBA00022475"/>
    </source>
</evidence>